<comment type="cofactor">
    <cofactor evidence="1">
        <name>Mg(2+)</name>
        <dbReference type="ChEBI" id="CHEBI:18420"/>
    </cofactor>
</comment>
<dbReference type="SUPFAM" id="SSF56784">
    <property type="entry name" value="HAD-like"/>
    <property type="match status" value="1"/>
</dbReference>
<dbReference type="EMBL" id="JBHLSV010000010">
    <property type="protein sequence ID" value="MFC0674309.1"/>
    <property type="molecule type" value="Genomic_DNA"/>
</dbReference>
<keyword evidence="7 13" id="KW-0378">Hydrolase</keyword>
<dbReference type="SFLD" id="SFLDS00003">
    <property type="entry name" value="Haloacid_Dehalogenase"/>
    <property type="match status" value="1"/>
</dbReference>
<dbReference type="PANTHER" id="PTHR43344">
    <property type="entry name" value="PHOSPHOSERINE PHOSPHATASE"/>
    <property type="match status" value="1"/>
</dbReference>
<evidence type="ECO:0000256" key="1">
    <source>
        <dbReference type="ARBA" id="ARBA00001946"/>
    </source>
</evidence>
<reference evidence="13 14" key="1">
    <citation type="submission" date="2024-09" db="EMBL/GenBank/DDBJ databases">
        <authorList>
            <person name="Sun Q."/>
            <person name="Mori K."/>
        </authorList>
    </citation>
    <scope>NUCLEOTIDE SEQUENCE [LARGE SCALE GENOMIC DNA]</scope>
    <source>
        <strain evidence="13 14">CICC 10874</strain>
    </source>
</reference>
<keyword evidence="14" id="KW-1185">Reference proteome</keyword>
<evidence type="ECO:0000256" key="2">
    <source>
        <dbReference type="ARBA" id="ARBA00005135"/>
    </source>
</evidence>
<keyword evidence="6" id="KW-0479">Metal-binding</keyword>
<comment type="similarity">
    <text evidence="3">Belongs to the HAD-like hydrolase superfamily. SerB family.</text>
</comment>
<dbReference type="InterPro" id="IPR050582">
    <property type="entry name" value="HAD-like_SerB"/>
</dbReference>
<dbReference type="SFLD" id="SFLDF00029">
    <property type="entry name" value="phosphoserine_phosphatase"/>
    <property type="match status" value="1"/>
</dbReference>
<evidence type="ECO:0000313" key="13">
    <source>
        <dbReference type="EMBL" id="MFC0674309.1"/>
    </source>
</evidence>
<keyword evidence="9" id="KW-0718">Serine biosynthesis</keyword>
<comment type="catalytic activity">
    <reaction evidence="12">
        <text>O-phospho-D-serine + H2O = D-serine + phosphate</text>
        <dbReference type="Rhea" id="RHEA:24873"/>
        <dbReference type="ChEBI" id="CHEBI:15377"/>
        <dbReference type="ChEBI" id="CHEBI:35247"/>
        <dbReference type="ChEBI" id="CHEBI:43474"/>
        <dbReference type="ChEBI" id="CHEBI:58680"/>
        <dbReference type="EC" id="3.1.3.3"/>
    </reaction>
</comment>
<keyword evidence="8" id="KW-0460">Magnesium</keyword>
<comment type="caution">
    <text evidence="13">The sequence shown here is derived from an EMBL/GenBank/DDBJ whole genome shotgun (WGS) entry which is preliminary data.</text>
</comment>
<evidence type="ECO:0000256" key="5">
    <source>
        <dbReference type="ARBA" id="ARBA00022605"/>
    </source>
</evidence>
<evidence type="ECO:0000256" key="4">
    <source>
        <dbReference type="ARBA" id="ARBA00012640"/>
    </source>
</evidence>
<dbReference type="Gene3D" id="3.40.50.1000">
    <property type="entry name" value="HAD superfamily/HAD-like"/>
    <property type="match status" value="1"/>
</dbReference>
<evidence type="ECO:0000313" key="14">
    <source>
        <dbReference type="Proteomes" id="UP001589793"/>
    </source>
</evidence>
<name>A0ABV6RBE2_9MICO</name>
<dbReference type="NCBIfam" id="TIGR00338">
    <property type="entry name" value="serB"/>
    <property type="match status" value="1"/>
</dbReference>
<dbReference type="InterPro" id="IPR004469">
    <property type="entry name" value="PSP"/>
</dbReference>
<dbReference type="SFLD" id="SFLDG01136">
    <property type="entry name" value="C1.6:_Phosphoserine_Phosphatas"/>
    <property type="match status" value="1"/>
</dbReference>
<evidence type="ECO:0000256" key="9">
    <source>
        <dbReference type="ARBA" id="ARBA00023299"/>
    </source>
</evidence>
<keyword evidence="5" id="KW-0028">Amino-acid biosynthesis</keyword>
<dbReference type="EC" id="3.1.3.3" evidence="4"/>
<dbReference type="SFLD" id="SFLDG01137">
    <property type="entry name" value="C1.6.1:_Phosphoserine_Phosphat"/>
    <property type="match status" value="1"/>
</dbReference>
<organism evidence="13 14">
    <name type="scientific">Brachybacterium hainanense</name>
    <dbReference type="NCBI Taxonomy" id="1541174"/>
    <lineage>
        <taxon>Bacteria</taxon>
        <taxon>Bacillati</taxon>
        <taxon>Actinomycetota</taxon>
        <taxon>Actinomycetes</taxon>
        <taxon>Micrococcales</taxon>
        <taxon>Dermabacteraceae</taxon>
        <taxon>Brachybacterium</taxon>
    </lineage>
</organism>
<proteinExistence type="inferred from homology"/>
<comment type="catalytic activity">
    <reaction evidence="11">
        <text>O-phospho-L-serine + H2O = L-serine + phosphate</text>
        <dbReference type="Rhea" id="RHEA:21208"/>
        <dbReference type="ChEBI" id="CHEBI:15377"/>
        <dbReference type="ChEBI" id="CHEBI:33384"/>
        <dbReference type="ChEBI" id="CHEBI:43474"/>
        <dbReference type="ChEBI" id="CHEBI:57524"/>
        <dbReference type="EC" id="3.1.3.3"/>
    </reaction>
</comment>
<dbReference type="GO" id="GO:0016787">
    <property type="term" value="F:hydrolase activity"/>
    <property type="evidence" value="ECO:0007669"/>
    <property type="project" value="UniProtKB-KW"/>
</dbReference>
<dbReference type="Proteomes" id="UP001589793">
    <property type="component" value="Unassembled WGS sequence"/>
</dbReference>
<dbReference type="NCBIfam" id="TIGR01488">
    <property type="entry name" value="HAD-SF-IB"/>
    <property type="match status" value="1"/>
</dbReference>
<evidence type="ECO:0000256" key="12">
    <source>
        <dbReference type="ARBA" id="ARBA00048523"/>
    </source>
</evidence>
<evidence type="ECO:0000256" key="6">
    <source>
        <dbReference type="ARBA" id="ARBA00022723"/>
    </source>
</evidence>
<protein>
    <recommendedName>
        <fullName evidence="4">phosphoserine phosphatase</fullName>
        <ecNumber evidence="4">3.1.3.3</ecNumber>
    </recommendedName>
    <alternativeName>
        <fullName evidence="10">O-phosphoserine phosphohydrolase</fullName>
    </alternativeName>
</protein>
<sequence length="229" mass="24011">MSSAQTAPRRVRTGPVTGILVSDVDSTFLTQEVIELVADHAGTREEVEEVTARAMRGELDFAASLHARVATLAGLSADVLAQVRDALVPTPGAIELIARARAAGWVTALVSGGFHEAIDELAERAGIDVVVANRFEVRDGRLTGRVEGPVVTAARKEEVLRELASLHDVPLAHTVALGDGANDALMVRAAGTGIAFRAKPALREAADVELEGPSLLGAWPHLEAAARRG</sequence>
<evidence type="ECO:0000256" key="11">
    <source>
        <dbReference type="ARBA" id="ARBA00048138"/>
    </source>
</evidence>
<evidence type="ECO:0000256" key="3">
    <source>
        <dbReference type="ARBA" id="ARBA00009184"/>
    </source>
</evidence>
<evidence type="ECO:0000256" key="8">
    <source>
        <dbReference type="ARBA" id="ARBA00022842"/>
    </source>
</evidence>
<dbReference type="InterPro" id="IPR036412">
    <property type="entry name" value="HAD-like_sf"/>
</dbReference>
<dbReference type="RefSeq" id="WP_376980275.1">
    <property type="nucleotide sequence ID" value="NZ_JBHLSV010000010.1"/>
</dbReference>
<dbReference type="InterPro" id="IPR023214">
    <property type="entry name" value="HAD_sf"/>
</dbReference>
<accession>A0ABV6RBE2</accession>
<dbReference type="PANTHER" id="PTHR43344:SF2">
    <property type="entry name" value="PHOSPHOSERINE PHOSPHATASE"/>
    <property type="match status" value="1"/>
</dbReference>
<evidence type="ECO:0000256" key="10">
    <source>
        <dbReference type="ARBA" id="ARBA00031693"/>
    </source>
</evidence>
<dbReference type="Pfam" id="PF12710">
    <property type="entry name" value="HAD"/>
    <property type="match status" value="1"/>
</dbReference>
<gene>
    <name evidence="13" type="primary">serB</name>
    <name evidence="13" type="ORF">ACFFF6_10125</name>
</gene>
<comment type="pathway">
    <text evidence="2">Amino-acid biosynthesis; L-serine biosynthesis; L-serine from 3-phospho-D-glycerate: step 3/3.</text>
</comment>
<evidence type="ECO:0000256" key="7">
    <source>
        <dbReference type="ARBA" id="ARBA00022801"/>
    </source>
</evidence>